<sequence length="213" mass="23538">MRRRPPGRRRTVVFDLDGTLVRGDSLGRFLGSSWRREPWRAVLALALCPALLVSRTRGELLVVATATVGLGPRGVDRRWRRHAVRHARRRIGPALERLAAHVAAGDRVVVATACAEPLARLVLADLDLTGVELVASPYAHRRWLPPRATAIRGELKVEALRAHGVDLPVDDAYSDSLLDLPLLRAARTAHLVAGRDLTRLRRVLGDVEVLETR</sequence>
<organism evidence="1 2">
    <name type="scientific">Kineococcus rhizosphaerae</name>
    <dbReference type="NCBI Taxonomy" id="559628"/>
    <lineage>
        <taxon>Bacteria</taxon>
        <taxon>Bacillati</taxon>
        <taxon>Actinomycetota</taxon>
        <taxon>Actinomycetes</taxon>
        <taxon>Kineosporiales</taxon>
        <taxon>Kineosporiaceae</taxon>
        <taxon>Kineococcus</taxon>
    </lineage>
</organism>
<dbReference type="OrthoDB" id="9784466at2"/>
<dbReference type="Gene3D" id="3.40.50.1000">
    <property type="entry name" value="HAD superfamily/HAD-like"/>
    <property type="match status" value="1"/>
</dbReference>
<evidence type="ECO:0000313" key="1">
    <source>
        <dbReference type="EMBL" id="PRY12064.1"/>
    </source>
</evidence>
<gene>
    <name evidence="1" type="ORF">CLV37_11120</name>
</gene>
<dbReference type="RefSeq" id="WP_106213560.1">
    <property type="nucleotide sequence ID" value="NZ_PVZF01000011.1"/>
</dbReference>
<dbReference type="Proteomes" id="UP000238083">
    <property type="component" value="Unassembled WGS sequence"/>
</dbReference>
<comment type="caution">
    <text evidence="1">The sequence shown here is derived from an EMBL/GenBank/DDBJ whole genome shotgun (WGS) entry which is preliminary data.</text>
</comment>
<name>A0A2T0QZF0_9ACTN</name>
<dbReference type="InterPro" id="IPR036412">
    <property type="entry name" value="HAD-like_sf"/>
</dbReference>
<dbReference type="EMBL" id="PVZF01000011">
    <property type="protein sequence ID" value="PRY12064.1"/>
    <property type="molecule type" value="Genomic_DNA"/>
</dbReference>
<dbReference type="SUPFAM" id="SSF56784">
    <property type="entry name" value="HAD-like"/>
    <property type="match status" value="1"/>
</dbReference>
<dbReference type="AlphaFoldDB" id="A0A2T0QZF0"/>
<accession>A0A2T0QZF0</accession>
<dbReference type="InterPro" id="IPR023214">
    <property type="entry name" value="HAD_sf"/>
</dbReference>
<keyword evidence="2" id="KW-1185">Reference proteome</keyword>
<proteinExistence type="predicted"/>
<protein>
    <submittedName>
        <fullName evidence="1">Phosphatidylglycerophosphatase C</fullName>
    </submittedName>
</protein>
<dbReference type="Pfam" id="PF12710">
    <property type="entry name" value="HAD"/>
    <property type="match status" value="1"/>
</dbReference>
<dbReference type="Gene3D" id="1.20.1440.100">
    <property type="entry name" value="SG protein - dephosphorylation function"/>
    <property type="match status" value="1"/>
</dbReference>
<reference evidence="1 2" key="1">
    <citation type="submission" date="2018-03" db="EMBL/GenBank/DDBJ databases">
        <title>Genomic Encyclopedia of Archaeal and Bacterial Type Strains, Phase II (KMG-II): from individual species to whole genera.</title>
        <authorList>
            <person name="Goeker M."/>
        </authorList>
    </citation>
    <scope>NUCLEOTIDE SEQUENCE [LARGE SCALE GENOMIC DNA]</scope>
    <source>
        <strain evidence="1 2">DSM 19711</strain>
    </source>
</reference>
<evidence type="ECO:0000313" key="2">
    <source>
        <dbReference type="Proteomes" id="UP000238083"/>
    </source>
</evidence>